<dbReference type="FunFam" id="2.60.40.60:FF:000006">
    <property type="entry name" value="Protocadherin alpha 2"/>
    <property type="match status" value="1"/>
</dbReference>
<keyword evidence="6 11" id="KW-0106">Calcium</keyword>
<dbReference type="InterPro" id="IPR002126">
    <property type="entry name" value="Cadherin-like_dom"/>
</dbReference>
<evidence type="ECO:0000313" key="15">
    <source>
        <dbReference type="Proteomes" id="UP000694546"/>
    </source>
</evidence>
<keyword evidence="4 12" id="KW-0732">Signal</keyword>
<evidence type="ECO:0000259" key="13">
    <source>
        <dbReference type="PROSITE" id="PS50268"/>
    </source>
</evidence>
<keyword evidence="9" id="KW-0472">Membrane</keyword>
<proteinExistence type="predicted"/>
<dbReference type="GO" id="GO:0005509">
    <property type="term" value="F:calcium ion binding"/>
    <property type="evidence" value="ECO:0007669"/>
    <property type="project" value="UniProtKB-UniRule"/>
</dbReference>
<dbReference type="Proteomes" id="UP000694546">
    <property type="component" value="Chromosome 10"/>
</dbReference>
<evidence type="ECO:0000256" key="11">
    <source>
        <dbReference type="PROSITE-ProRule" id="PRU00043"/>
    </source>
</evidence>
<dbReference type="Pfam" id="PF00028">
    <property type="entry name" value="Cadherin"/>
    <property type="match status" value="1"/>
</dbReference>
<dbReference type="PANTHER" id="PTHR24028:SF114">
    <property type="entry name" value="PCDH2G3 PROTEIN-RELATED"/>
    <property type="match status" value="1"/>
</dbReference>
<keyword evidence="5" id="KW-0677">Repeat</keyword>
<dbReference type="Ensembl" id="ENSGMOT00000077231.1">
    <property type="protein sequence ID" value="ENSGMOP00000034572.1"/>
    <property type="gene ID" value="ENSGMOG00000032070.1"/>
</dbReference>
<feature type="signal peptide" evidence="12">
    <location>
        <begin position="1"/>
        <end position="30"/>
    </location>
</feature>
<evidence type="ECO:0000256" key="3">
    <source>
        <dbReference type="ARBA" id="ARBA00022692"/>
    </source>
</evidence>
<keyword evidence="7" id="KW-0130">Cell adhesion</keyword>
<dbReference type="FunFam" id="2.60.40.60:FF:000007">
    <property type="entry name" value="Protocadherin alpha 2"/>
    <property type="match status" value="1"/>
</dbReference>
<keyword evidence="2" id="KW-1003">Cell membrane</keyword>
<dbReference type="SMART" id="SM00112">
    <property type="entry name" value="CA"/>
    <property type="match status" value="2"/>
</dbReference>
<evidence type="ECO:0000313" key="14">
    <source>
        <dbReference type="Ensembl" id="ENSGMOP00000034572.1"/>
    </source>
</evidence>
<evidence type="ECO:0000256" key="6">
    <source>
        <dbReference type="ARBA" id="ARBA00022837"/>
    </source>
</evidence>
<accession>A0A8C5AP87</accession>
<dbReference type="PROSITE" id="PS00232">
    <property type="entry name" value="CADHERIN_1"/>
    <property type="match status" value="1"/>
</dbReference>
<evidence type="ECO:0000256" key="9">
    <source>
        <dbReference type="ARBA" id="ARBA00023136"/>
    </source>
</evidence>
<keyword evidence="8" id="KW-1133">Transmembrane helix</keyword>
<dbReference type="PRINTS" id="PR00205">
    <property type="entry name" value="CADHERIN"/>
</dbReference>
<dbReference type="GO" id="GO:0005886">
    <property type="term" value="C:plasma membrane"/>
    <property type="evidence" value="ECO:0007669"/>
    <property type="project" value="UniProtKB-SubCell"/>
</dbReference>
<dbReference type="OMA" id="ANAKRYC"/>
<keyword evidence="15" id="KW-1185">Reference proteome</keyword>
<evidence type="ECO:0000256" key="12">
    <source>
        <dbReference type="SAM" id="SignalP"/>
    </source>
</evidence>
<evidence type="ECO:0000256" key="8">
    <source>
        <dbReference type="ARBA" id="ARBA00022989"/>
    </source>
</evidence>
<evidence type="ECO:0000256" key="4">
    <source>
        <dbReference type="ARBA" id="ARBA00022729"/>
    </source>
</evidence>
<dbReference type="AlphaFoldDB" id="A0A8C5AP87"/>
<comment type="subcellular location">
    <subcellularLocation>
        <location evidence="1">Cell membrane</location>
        <topology evidence="1">Single-pass type I membrane protein</topology>
    </subcellularLocation>
</comment>
<dbReference type="PANTHER" id="PTHR24028">
    <property type="entry name" value="CADHERIN-87A"/>
    <property type="match status" value="1"/>
</dbReference>
<dbReference type="Gene3D" id="2.60.40.60">
    <property type="entry name" value="Cadherins"/>
    <property type="match status" value="2"/>
</dbReference>
<dbReference type="PROSITE" id="PS50268">
    <property type="entry name" value="CADHERIN_2"/>
    <property type="match status" value="2"/>
</dbReference>
<keyword evidence="10" id="KW-0325">Glycoprotein</keyword>
<evidence type="ECO:0000256" key="1">
    <source>
        <dbReference type="ARBA" id="ARBA00004251"/>
    </source>
</evidence>
<dbReference type="GO" id="GO:0009653">
    <property type="term" value="P:anatomical structure morphogenesis"/>
    <property type="evidence" value="ECO:0007669"/>
    <property type="project" value="UniProtKB-ARBA"/>
</dbReference>
<dbReference type="GO" id="GO:0007156">
    <property type="term" value="P:homophilic cell adhesion via plasma membrane adhesion molecules"/>
    <property type="evidence" value="ECO:0007669"/>
    <property type="project" value="InterPro"/>
</dbReference>
<evidence type="ECO:0000256" key="2">
    <source>
        <dbReference type="ARBA" id="ARBA00022475"/>
    </source>
</evidence>
<keyword evidence="3" id="KW-0812">Transmembrane</keyword>
<evidence type="ECO:0000256" key="10">
    <source>
        <dbReference type="ARBA" id="ARBA00023180"/>
    </source>
</evidence>
<feature type="domain" description="Cadherin" evidence="13">
    <location>
        <begin position="79"/>
        <end position="135"/>
    </location>
</feature>
<name>A0A8C5AP87_GADMO</name>
<dbReference type="GeneTree" id="ENSGT00940000166432"/>
<dbReference type="InterPro" id="IPR020894">
    <property type="entry name" value="Cadherin_CS"/>
</dbReference>
<dbReference type="CDD" id="cd11304">
    <property type="entry name" value="Cadherin_repeat"/>
    <property type="match status" value="2"/>
</dbReference>
<evidence type="ECO:0000256" key="5">
    <source>
        <dbReference type="ARBA" id="ARBA00022737"/>
    </source>
</evidence>
<feature type="domain" description="Cadherin" evidence="13">
    <location>
        <begin position="136"/>
        <end position="239"/>
    </location>
</feature>
<feature type="chain" id="PRO_5034709774" description="Cadherin domain-containing protein" evidence="12">
    <location>
        <begin position="31"/>
        <end position="262"/>
    </location>
</feature>
<reference evidence="14" key="1">
    <citation type="submission" date="2025-08" db="UniProtKB">
        <authorList>
            <consortium name="Ensembl"/>
        </authorList>
    </citation>
    <scope>IDENTIFICATION</scope>
</reference>
<organism evidence="14 15">
    <name type="scientific">Gadus morhua</name>
    <name type="common">Atlantic cod</name>
    <dbReference type="NCBI Taxonomy" id="8049"/>
    <lineage>
        <taxon>Eukaryota</taxon>
        <taxon>Metazoa</taxon>
        <taxon>Chordata</taxon>
        <taxon>Craniata</taxon>
        <taxon>Vertebrata</taxon>
        <taxon>Euteleostomi</taxon>
        <taxon>Actinopterygii</taxon>
        <taxon>Neopterygii</taxon>
        <taxon>Teleostei</taxon>
        <taxon>Neoteleostei</taxon>
        <taxon>Acanthomorphata</taxon>
        <taxon>Zeiogadaria</taxon>
        <taxon>Gadariae</taxon>
        <taxon>Gadiformes</taxon>
        <taxon>Gadoidei</taxon>
        <taxon>Gadidae</taxon>
        <taxon>Gadus</taxon>
    </lineage>
</organism>
<dbReference type="InterPro" id="IPR013164">
    <property type="entry name" value="Cadherin_N"/>
</dbReference>
<dbReference type="Pfam" id="PF08266">
    <property type="entry name" value="Cadherin_2"/>
    <property type="match status" value="1"/>
</dbReference>
<protein>
    <recommendedName>
        <fullName evidence="13">Cadherin domain-containing protein</fullName>
    </recommendedName>
</protein>
<dbReference type="InterPro" id="IPR050174">
    <property type="entry name" value="Protocadherin/Cadherin-CA"/>
</dbReference>
<reference evidence="14" key="2">
    <citation type="submission" date="2025-09" db="UniProtKB">
        <authorList>
            <consortium name="Ensembl"/>
        </authorList>
    </citation>
    <scope>IDENTIFICATION</scope>
</reference>
<evidence type="ECO:0000256" key="7">
    <source>
        <dbReference type="ARBA" id="ARBA00022889"/>
    </source>
</evidence>
<dbReference type="SUPFAM" id="SSF49313">
    <property type="entry name" value="Cadherin-like"/>
    <property type="match status" value="2"/>
</dbReference>
<dbReference type="InterPro" id="IPR015919">
    <property type="entry name" value="Cadherin-like_sf"/>
</dbReference>
<sequence length="262" mass="29332">MEKVRFPPSTRISWTGILAFFVFWIHSANGDVSFSVPEEIKRGSIIGNIVKDIGLETGKLALRKARIDTEANAKRYCDINLSTGDLIVSERIDREALCGDKASCVMKHELVLESPMELHRISLHVQDVNDNSPLFNEDLVKIEIRESAVRGARFLLEEARDADVGQNSVQRYSLRENEHFKLSVDANTVELVLDKELDRENKEEINLILTAMDGGSPPKSGTVGIHVTVLDANDNAPVFSPCPWSCCSHEVRPDTYRENVKS</sequence>